<evidence type="ECO:0000256" key="3">
    <source>
        <dbReference type="ARBA" id="ARBA00023015"/>
    </source>
</evidence>
<evidence type="ECO:0000313" key="11">
    <source>
        <dbReference type="Proteomes" id="UP000005017"/>
    </source>
</evidence>
<protein>
    <submittedName>
        <fullName evidence="10">Response regulator receiver domain protein</fullName>
    </submittedName>
</protein>
<comment type="caution">
    <text evidence="10">The sequence shown here is derived from an EMBL/GenBank/DDBJ whole genome shotgun (WGS) entry which is preliminary data.</text>
</comment>
<evidence type="ECO:0000256" key="6">
    <source>
        <dbReference type="PROSITE-ProRule" id="PRU00169"/>
    </source>
</evidence>
<keyword evidence="2" id="KW-0902">Two-component regulatory system</keyword>
<dbReference type="GO" id="GO:0006355">
    <property type="term" value="P:regulation of DNA-templated transcription"/>
    <property type="evidence" value="ECO:0007669"/>
    <property type="project" value="InterPro"/>
</dbReference>
<dbReference type="AlphaFoldDB" id="D2MM58"/>
<dbReference type="GO" id="GO:0005829">
    <property type="term" value="C:cytosol"/>
    <property type="evidence" value="ECO:0007669"/>
    <property type="project" value="TreeGrafter"/>
</dbReference>
<keyword evidence="11" id="KW-1185">Reference proteome</keyword>
<dbReference type="InterPro" id="IPR001789">
    <property type="entry name" value="Sig_transdc_resp-reg_receiver"/>
</dbReference>
<organism evidence="10 11">
    <name type="scientific">Bulleidia extructa W1219</name>
    <dbReference type="NCBI Taxonomy" id="679192"/>
    <lineage>
        <taxon>Bacteria</taxon>
        <taxon>Bacillati</taxon>
        <taxon>Bacillota</taxon>
        <taxon>Erysipelotrichia</taxon>
        <taxon>Erysipelotrichales</taxon>
        <taxon>Erysipelotrichaceae</taxon>
        <taxon>Bulleidia</taxon>
    </lineage>
</organism>
<dbReference type="InterPro" id="IPR039420">
    <property type="entry name" value="WalR-like"/>
</dbReference>
<gene>
    <name evidence="10" type="ORF">HMPREF9013_0829</name>
</gene>
<dbReference type="SUPFAM" id="SSF46894">
    <property type="entry name" value="C-terminal effector domain of the bipartite response regulators"/>
    <property type="match status" value="1"/>
</dbReference>
<evidence type="ECO:0000256" key="1">
    <source>
        <dbReference type="ARBA" id="ARBA00022553"/>
    </source>
</evidence>
<dbReference type="PROSITE" id="PS51755">
    <property type="entry name" value="OMPR_PHOB"/>
    <property type="match status" value="1"/>
</dbReference>
<dbReference type="InterPro" id="IPR016032">
    <property type="entry name" value="Sig_transdc_resp-reg_C-effctor"/>
</dbReference>
<dbReference type="SUPFAM" id="SSF52172">
    <property type="entry name" value="CheY-like"/>
    <property type="match status" value="1"/>
</dbReference>
<feature type="domain" description="OmpR/PhoB-type" evidence="9">
    <location>
        <begin position="122"/>
        <end position="217"/>
    </location>
</feature>
<keyword evidence="4 7" id="KW-0238">DNA-binding</keyword>
<feature type="modified residue" description="4-aspartylphosphate" evidence="6">
    <location>
        <position position="51"/>
    </location>
</feature>
<dbReference type="CDD" id="cd17574">
    <property type="entry name" value="REC_OmpR"/>
    <property type="match status" value="1"/>
</dbReference>
<dbReference type="GO" id="GO:0032993">
    <property type="term" value="C:protein-DNA complex"/>
    <property type="evidence" value="ECO:0007669"/>
    <property type="project" value="TreeGrafter"/>
</dbReference>
<evidence type="ECO:0000259" key="8">
    <source>
        <dbReference type="PROSITE" id="PS50110"/>
    </source>
</evidence>
<dbReference type="EMBL" id="ADFR01000002">
    <property type="protein sequence ID" value="EFC06134.1"/>
    <property type="molecule type" value="Genomic_DNA"/>
</dbReference>
<dbReference type="Gene3D" id="3.40.50.2300">
    <property type="match status" value="1"/>
</dbReference>
<dbReference type="InterPro" id="IPR001867">
    <property type="entry name" value="OmpR/PhoB-type_DNA-bd"/>
</dbReference>
<accession>D2MM58</accession>
<evidence type="ECO:0000256" key="7">
    <source>
        <dbReference type="PROSITE-ProRule" id="PRU01091"/>
    </source>
</evidence>
<dbReference type="CDD" id="cd00383">
    <property type="entry name" value="trans_reg_C"/>
    <property type="match status" value="1"/>
</dbReference>
<evidence type="ECO:0000259" key="9">
    <source>
        <dbReference type="PROSITE" id="PS51755"/>
    </source>
</evidence>
<keyword evidence="3" id="KW-0805">Transcription regulation</keyword>
<dbReference type="GO" id="GO:0000156">
    <property type="term" value="F:phosphorelay response regulator activity"/>
    <property type="evidence" value="ECO:0007669"/>
    <property type="project" value="TreeGrafter"/>
</dbReference>
<sequence length="218" mass="25582">MKILVVEDDQIIRDGICEYLSEFGYRMIEAKDGREALFHFEHQDIQLVILDIQIPFMNGLEVLKKIREKSALPILMLTAFSDEEYKIDAFTSLADGYIEKPFSLPVLKARVDSLIKKHFGQIEKFEYKNVEVNFTSYTAKLKNKDVDINAKELEILKYLLDNEGHALTRTQIIDNVWKDTEEIPYDRVIDVYIKELRKKLELDCIVTIRNVGYKLERK</sequence>
<dbReference type="FunFam" id="3.40.50.2300:FF:000001">
    <property type="entry name" value="DNA-binding response regulator PhoB"/>
    <property type="match status" value="1"/>
</dbReference>
<dbReference type="STRING" id="679192.HMPREF9013_0829"/>
<dbReference type="Gene3D" id="1.10.10.10">
    <property type="entry name" value="Winged helix-like DNA-binding domain superfamily/Winged helix DNA-binding domain"/>
    <property type="match status" value="1"/>
</dbReference>
<evidence type="ECO:0000313" key="10">
    <source>
        <dbReference type="EMBL" id="EFC06134.1"/>
    </source>
</evidence>
<name>D2MM58_9FIRM</name>
<dbReference type="SMART" id="SM00862">
    <property type="entry name" value="Trans_reg_C"/>
    <property type="match status" value="1"/>
</dbReference>
<evidence type="ECO:0000256" key="5">
    <source>
        <dbReference type="ARBA" id="ARBA00023163"/>
    </source>
</evidence>
<dbReference type="PROSITE" id="PS50110">
    <property type="entry name" value="RESPONSE_REGULATORY"/>
    <property type="match status" value="1"/>
</dbReference>
<dbReference type="PANTHER" id="PTHR48111:SF21">
    <property type="entry name" value="DNA-BINDING DUAL MASTER TRANSCRIPTIONAL REGULATOR RPAA"/>
    <property type="match status" value="1"/>
</dbReference>
<dbReference type="OrthoDB" id="9790442at2"/>
<dbReference type="RefSeq" id="WP_006626479.1">
    <property type="nucleotide sequence ID" value="NZ_ADFR01000002.1"/>
</dbReference>
<reference evidence="11" key="1">
    <citation type="submission" date="2009-12" db="EMBL/GenBank/DDBJ databases">
        <title>Sequence of Clostridiales genomosp. BVAB3 str. UPII9-5.</title>
        <authorList>
            <person name="Madupu R."/>
            <person name="Durkin A.S."/>
            <person name="Torralba M."/>
            <person name="Methe B."/>
            <person name="Sutton G.G."/>
            <person name="Strausberg R.L."/>
            <person name="Nelson K.E."/>
        </authorList>
    </citation>
    <scope>NUCLEOTIDE SEQUENCE [LARGE SCALE GENOMIC DNA]</scope>
    <source>
        <strain evidence="11">W1219</strain>
    </source>
</reference>
<feature type="DNA-binding region" description="OmpR/PhoB-type" evidence="7">
    <location>
        <begin position="122"/>
        <end position="217"/>
    </location>
</feature>
<keyword evidence="1 6" id="KW-0597">Phosphoprotein</keyword>
<dbReference type="InterPro" id="IPR011006">
    <property type="entry name" value="CheY-like_superfamily"/>
</dbReference>
<dbReference type="eggNOG" id="COG0745">
    <property type="taxonomic scope" value="Bacteria"/>
</dbReference>
<evidence type="ECO:0000256" key="4">
    <source>
        <dbReference type="ARBA" id="ARBA00023125"/>
    </source>
</evidence>
<feature type="domain" description="Response regulatory" evidence="8">
    <location>
        <begin position="2"/>
        <end position="115"/>
    </location>
</feature>
<dbReference type="GO" id="GO:0000976">
    <property type="term" value="F:transcription cis-regulatory region binding"/>
    <property type="evidence" value="ECO:0007669"/>
    <property type="project" value="TreeGrafter"/>
</dbReference>
<dbReference type="InterPro" id="IPR036388">
    <property type="entry name" value="WH-like_DNA-bd_sf"/>
</dbReference>
<dbReference type="PANTHER" id="PTHR48111">
    <property type="entry name" value="REGULATOR OF RPOS"/>
    <property type="match status" value="1"/>
</dbReference>
<evidence type="ECO:0000256" key="2">
    <source>
        <dbReference type="ARBA" id="ARBA00023012"/>
    </source>
</evidence>
<dbReference type="Proteomes" id="UP000005017">
    <property type="component" value="Unassembled WGS sequence"/>
</dbReference>
<dbReference type="Pfam" id="PF00486">
    <property type="entry name" value="Trans_reg_C"/>
    <property type="match status" value="1"/>
</dbReference>
<proteinExistence type="predicted"/>
<keyword evidence="5" id="KW-0804">Transcription</keyword>
<dbReference type="SMART" id="SM00448">
    <property type="entry name" value="REC"/>
    <property type="match status" value="1"/>
</dbReference>
<dbReference type="Pfam" id="PF00072">
    <property type="entry name" value="Response_reg"/>
    <property type="match status" value="1"/>
</dbReference>